<dbReference type="EMBL" id="PVNK01000086">
    <property type="protein sequence ID" value="PRQ03396.1"/>
    <property type="molecule type" value="Genomic_DNA"/>
</dbReference>
<feature type="transmembrane region" description="Helical" evidence="2">
    <location>
        <begin position="78"/>
        <end position="96"/>
    </location>
</feature>
<dbReference type="OrthoDB" id="5515878at2"/>
<keyword evidence="2" id="KW-0812">Transmembrane</keyword>
<evidence type="ECO:0000313" key="3">
    <source>
        <dbReference type="EMBL" id="PRQ03396.1"/>
    </source>
</evidence>
<reference evidence="3 4" key="1">
    <citation type="submission" date="2018-03" db="EMBL/GenBank/DDBJ databases">
        <title>Draft Genome Sequences of the Obligatory Marine Myxobacteria Enhygromyxa salina SWB005.</title>
        <authorList>
            <person name="Poehlein A."/>
            <person name="Moghaddam J.A."/>
            <person name="Harms H."/>
            <person name="Alanjari M."/>
            <person name="Koenig G.M."/>
            <person name="Daniel R."/>
            <person name="Schaeberle T.F."/>
        </authorList>
    </citation>
    <scope>NUCLEOTIDE SEQUENCE [LARGE SCALE GENOMIC DNA]</scope>
    <source>
        <strain evidence="3 4">SWB005</strain>
    </source>
</reference>
<dbReference type="AlphaFoldDB" id="A0A2S9YEF4"/>
<feature type="region of interest" description="Disordered" evidence="1">
    <location>
        <begin position="194"/>
        <end position="213"/>
    </location>
</feature>
<dbReference type="RefSeq" id="WP_106391065.1">
    <property type="nucleotide sequence ID" value="NZ_PVNK01000086.1"/>
</dbReference>
<protein>
    <submittedName>
        <fullName evidence="3">Uncharacterized protein</fullName>
    </submittedName>
</protein>
<comment type="caution">
    <text evidence="3">The sequence shown here is derived from an EMBL/GenBank/DDBJ whole genome shotgun (WGS) entry which is preliminary data.</text>
</comment>
<gene>
    <name evidence="3" type="ORF">ENSA5_16020</name>
</gene>
<feature type="region of interest" description="Disordered" evidence="1">
    <location>
        <begin position="1"/>
        <end position="50"/>
    </location>
</feature>
<dbReference type="Proteomes" id="UP000237968">
    <property type="component" value="Unassembled WGS sequence"/>
</dbReference>
<keyword evidence="2" id="KW-0472">Membrane</keyword>
<keyword evidence="2" id="KW-1133">Transmembrane helix</keyword>
<evidence type="ECO:0000256" key="1">
    <source>
        <dbReference type="SAM" id="MobiDB-lite"/>
    </source>
</evidence>
<organism evidence="3 4">
    <name type="scientific">Enhygromyxa salina</name>
    <dbReference type="NCBI Taxonomy" id="215803"/>
    <lineage>
        <taxon>Bacteria</taxon>
        <taxon>Pseudomonadati</taxon>
        <taxon>Myxococcota</taxon>
        <taxon>Polyangia</taxon>
        <taxon>Nannocystales</taxon>
        <taxon>Nannocystaceae</taxon>
        <taxon>Enhygromyxa</taxon>
    </lineage>
</organism>
<proteinExistence type="predicted"/>
<accession>A0A2S9YEF4</accession>
<evidence type="ECO:0000256" key="2">
    <source>
        <dbReference type="SAM" id="Phobius"/>
    </source>
</evidence>
<evidence type="ECO:0000313" key="4">
    <source>
        <dbReference type="Proteomes" id="UP000237968"/>
    </source>
</evidence>
<name>A0A2S9YEF4_9BACT</name>
<keyword evidence="4" id="KW-1185">Reference proteome</keyword>
<sequence>MTPRRGQLQLLPAPEDRDRVGAEGQGAGGGPSTSRGRRLAPGAPPSPGTVPLELARELRVGEPVIWWGHKDHIDRRPIVWVAIVGVLMLGLATLLAPELWDQPLADMWKPLVPALAPAALLAARQWLSLRAVLVTDSSLVVRDHRGRLDRLAFRNVRRVGRDLLTGGILLEGARHKLRVPPELEQDARAAIASQTRHTLQGGDGPDDPLGWLG</sequence>